<feature type="transmembrane region" description="Helical" evidence="7">
    <location>
        <begin position="122"/>
        <end position="144"/>
    </location>
</feature>
<evidence type="ECO:0000313" key="9">
    <source>
        <dbReference type="EMBL" id="MET3574773.1"/>
    </source>
</evidence>
<dbReference type="PANTHER" id="PTHR30012:SF0">
    <property type="entry name" value="TYPE II SECRETION SYSTEM PROTEIN F-RELATED"/>
    <property type="match status" value="1"/>
</dbReference>
<comment type="caution">
    <text evidence="9">The sequence shown here is derived from an EMBL/GenBank/DDBJ whole genome shotgun (WGS) entry which is preliminary data.</text>
</comment>
<reference evidence="9 10" key="1">
    <citation type="submission" date="2024-06" db="EMBL/GenBank/DDBJ databases">
        <title>Genomic Encyclopedia of Type Strains, Phase IV (KMG-IV): sequencing the most valuable type-strain genomes for metagenomic binning, comparative biology and taxonomic classification.</title>
        <authorList>
            <person name="Goeker M."/>
        </authorList>
    </citation>
    <scope>NUCLEOTIDE SEQUENCE [LARGE SCALE GENOMIC DNA]</scope>
    <source>
        <strain evidence="9 10">DSM 26128</strain>
    </source>
</reference>
<dbReference type="NCBIfam" id="NF041012">
    <property type="entry name" value="T4P_ComGB"/>
    <property type="match status" value="1"/>
</dbReference>
<gene>
    <name evidence="9" type="ORF">ABID49_000655</name>
</gene>
<sequence length="353" mass="39059">MVQIRERLRAVRKTRPKKRIRQPERLLQRASGLMGEGYTFHDSIRMLLPHHLGDPGPALLQLERNLRSGLGPVEILEGVGFSRTSLMPVGIAVEHGNLPEALGTMADKLRRRGKTMDKLKKATVYPAILFGFITILFILFRLLFMPNMERLLGSRGGGGAALDISGMLLKLPDLLFGAVLAAVLAGLPAFFYWKKQTPARRHRLLLSVPLAGRWQRMAHTAVFSREMGTLLIGGISLQHSLRILSGQAPGSMLEHLVDRVESEVVRGSQLHKAVGVAGGFTEDFSSFIRHGEEGGHLPRELLIYGELLDEQIEEESEKLIAVVQPVLFSILAVCILGAYLALMLPVYSMIDIQ</sequence>
<evidence type="ECO:0000313" key="10">
    <source>
        <dbReference type="Proteomes" id="UP001549099"/>
    </source>
</evidence>
<evidence type="ECO:0000256" key="7">
    <source>
        <dbReference type="SAM" id="Phobius"/>
    </source>
</evidence>
<feature type="transmembrane region" description="Helical" evidence="7">
    <location>
        <begin position="174"/>
        <end position="193"/>
    </location>
</feature>
<dbReference type="EMBL" id="JBEPLW010000002">
    <property type="protein sequence ID" value="MET3574773.1"/>
    <property type="molecule type" value="Genomic_DNA"/>
</dbReference>
<keyword evidence="6 7" id="KW-0472">Membrane</keyword>
<dbReference type="Proteomes" id="UP001549099">
    <property type="component" value="Unassembled WGS sequence"/>
</dbReference>
<dbReference type="InterPro" id="IPR003004">
    <property type="entry name" value="GspF/PilC"/>
</dbReference>
<name>A0ABV2G923_9BACL</name>
<evidence type="ECO:0000256" key="2">
    <source>
        <dbReference type="ARBA" id="ARBA00005745"/>
    </source>
</evidence>
<dbReference type="InterPro" id="IPR047692">
    <property type="entry name" value="T4P_ComGB"/>
</dbReference>
<dbReference type="Pfam" id="PF00482">
    <property type="entry name" value="T2SSF"/>
    <property type="match status" value="2"/>
</dbReference>
<evidence type="ECO:0000256" key="3">
    <source>
        <dbReference type="ARBA" id="ARBA00022475"/>
    </source>
</evidence>
<keyword evidence="5 7" id="KW-1133">Transmembrane helix</keyword>
<comment type="similarity">
    <text evidence="2">Belongs to the GSP F family.</text>
</comment>
<protein>
    <submittedName>
        <fullName evidence="9">Competence protein ComGB</fullName>
    </submittedName>
</protein>
<evidence type="ECO:0000256" key="5">
    <source>
        <dbReference type="ARBA" id="ARBA00022989"/>
    </source>
</evidence>
<dbReference type="InterPro" id="IPR018076">
    <property type="entry name" value="T2SS_GspF_dom"/>
</dbReference>
<keyword evidence="10" id="KW-1185">Reference proteome</keyword>
<evidence type="ECO:0000256" key="1">
    <source>
        <dbReference type="ARBA" id="ARBA00004651"/>
    </source>
</evidence>
<dbReference type="PANTHER" id="PTHR30012">
    <property type="entry name" value="GENERAL SECRETION PATHWAY PROTEIN"/>
    <property type="match status" value="1"/>
</dbReference>
<organism evidence="9 10">
    <name type="scientific">Bhargavaea ullalensis</name>
    <dbReference type="NCBI Taxonomy" id="1265685"/>
    <lineage>
        <taxon>Bacteria</taxon>
        <taxon>Bacillati</taxon>
        <taxon>Bacillota</taxon>
        <taxon>Bacilli</taxon>
        <taxon>Bacillales</taxon>
        <taxon>Caryophanaceae</taxon>
        <taxon>Bhargavaea</taxon>
    </lineage>
</organism>
<keyword evidence="4 7" id="KW-0812">Transmembrane</keyword>
<dbReference type="InterPro" id="IPR042094">
    <property type="entry name" value="T2SS_GspF_sf"/>
</dbReference>
<dbReference type="Gene3D" id="1.20.81.30">
    <property type="entry name" value="Type II secretion system (T2SS), domain F"/>
    <property type="match status" value="2"/>
</dbReference>
<feature type="domain" description="Type II secretion system protein GspF" evidence="8">
    <location>
        <begin position="223"/>
        <end position="345"/>
    </location>
</feature>
<evidence type="ECO:0000256" key="4">
    <source>
        <dbReference type="ARBA" id="ARBA00022692"/>
    </source>
</evidence>
<proteinExistence type="inferred from homology"/>
<keyword evidence="3" id="KW-1003">Cell membrane</keyword>
<evidence type="ECO:0000259" key="8">
    <source>
        <dbReference type="Pfam" id="PF00482"/>
    </source>
</evidence>
<feature type="transmembrane region" description="Helical" evidence="7">
    <location>
        <begin position="326"/>
        <end position="350"/>
    </location>
</feature>
<feature type="domain" description="Type II secretion system protein GspF" evidence="8">
    <location>
        <begin position="28"/>
        <end position="146"/>
    </location>
</feature>
<accession>A0ABV2G923</accession>
<comment type="subcellular location">
    <subcellularLocation>
        <location evidence="1">Cell membrane</location>
        <topology evidence="1">Multi-pass membrane protein</topology>
    </subcellularLocation>
</comment>
<evidence type="ECO:0000256" key="6">
    <source>
        <dbReference type="ARBA" id="ARBA00023136"/>
    </source>
</evidence>